<dbReference type="RefSeq" id="WP_088397094.1">
    <property type="nucleotide sequence ID" value="NZ_MXPU01000032.1"/>
</dbReference>
<dbReference type="InterPro" id="IPR000525">
    <property type="entry name" value="Initiator_Rep_WH1"/>
</dbReference>
<name>A0A246DNR0_9HYPH</name>
<reference evidence="3 4" key="1">
    <citation type="submission" date="2017-03" db="EMBL/GenBank/DDBJ databases">
        <title>Genome of strain Rhizobium sp. CNPSo 668.</title>
        <authorList>
            <person name="Ribeiro R."/>
        </authorList>
    </citation>
    <scope>NUCLEOTIDE SEQUENCE [LARGE SCALE GENOMIC DNA]</scope>
    <source>
        <strain evidence="3 4">CNPSo 668</strain>
    </source>
</reference>
<gene>
    <name evidence="3" type="ORF">B5E41_29105</name>
</gene>
<protein>
    <recommendedName>
        <fullName evidence="2">Initiator Rep protein WH1 domain-containing protein</fullName>
    </recommendedName>
</protein>
<evidence type="ECO:0000313" key="3">
    <source>
        <dbReference type="EMBL" id="OWO89987.1"/>
    </source>
</evidence>
<accession>A0A246DNR0</accession>
<dbReference type="SUPFAM" id="SSF46785">
    <property type="entry name" value="Winged helix' DNA-binding domain"/>
    <property type="match status" value="1"/>
</dbReference>
<dbReference type="GO" id="GO:0003887">
    <property type="term" value="F:DNA-directed DNA polymerase activity"/>
    <property type="evidence" value="ECO:0007669"/>
    <property type="project" value="InterPro"/>
</dbReference>
<proteinExistence type="inferred from homology"/>
<dbReference type="GO" id="GO:0006270">
    <property type="term" value="P:DNA replication initiation"/>
    <property type="evidence" value="ECO:0007669"/>
    <property type="project" value="InterPro"/>
</dbReference>
<dbReference type="InterPro" id="IPR036390">
    <property type="entry name" value="WH_DNA-bd_sf"/>
</dbReference>
<evidence type="ECO:0000259" key="2">
    <source>
        <dbReference type="Pfam" id="PF01051"/>
    </source>
</evidence>
<comment type="similarity">
    <text evidence="1">Belongs to the initiator RepB protein family.</text>
</comment>
<organism evidence="3 4">
    <name type="scientific">Rhizobium esperanzae</name>
    <dbReference type="NCBI Taxonomy" id="1967781"/>
    <lineage>
        <taxon>Bacteria</taxon>
        <taxon>Pseudomonadati</taxon>
        <taxon>Pseudomonadota</taxon>
        <taxon>Alphaproteobacteria</taxon>
        <taxon>Hyphomicrobiales</taxon>
        <taxon>Rhizobiaceae</taxon>
        <taxon>Rhizobium/Agrobacterium group</taxon>
        <taxon>Rhizobium</taxon>
    </lineage>
</organism>
<evidence type="ECO:0000256" key="1">
    <source>
        <dbReference type="ARBA" id="ARBA00038283"/>
    </source>
</evidence>
<dbReference type="AlphaFoldDB" id="A0A246DNR0"/>
<dbReference type="EMBL" id="MXPU01000032">
    <property type="protein sequence ID" value="OWO89987.1"/>
    <property type="molecule type" value="Genomic_DNA"/>
</dbReference>
<feature type="domain" description="Initiator Rep protein WH1" evidence="2">
    <location>
        <begin position="82"/>
        <end position="212"/>
    </location>
</feature>
<dbReference type="Pfam" id="PF01051">
    <property type="entry name" value="Rep3_N"/>
    <property type="match status" value="1"/>
</dbReference>
<evidence type="ECO:0000313" key="4">
    <source>
        <dbReference type="Proteomes" id="UP000197269"/>
    </source>
</evidence>
<sequence>MPVTLTPRPDGKTWADVQKVPKENQFTGKDRKGLNARSGAAVFTDPVLAQAEQPTVDKQAALIKHLRIIGAKGEGDKIEDVLTAQGHALYELLMASARDQGIENQEFLVSAEVAKKYLGIEHNARLQSLLDQLHNTEVQYDFRVPGYERNGKMSLLFPDWIRDEATGKRFIAFSVHNAIKQIILTRHHYTKLEINAFPKFSCKYTPRIYPRLALIAGQDEPFRSWRVTPEELVRDICFQFDGKFHFGNFEKGCLKKVAADIEAHITRFTASYEVVRKPGRGNPVDYILFLVQPREAPLQEQRKAPLTAEGYAELNASLKNEDTFHGEMPSTELLRQGATLTGYDALELLEIWKSNVSQMHAYPSMPLPDADLVTGDEIFGLLYEQGIAAAFAHWCSFLRKKPIAANPAPVQKQPEATWGTVVHHDKETGYRMTVSQAPKVERPAFPHQQLVDDLTADEVAAVSHCDANHNAWRFITNSLVEHEESALYTAMKIAALPQIAHASRIAFMTRLLRKVDAAKSYDLGKVVYETCRNEEKRMRAERVAAKPVEIEIGSN</sequence>
<comment type="caution">
    <text evidence="3">The sequence shown here is derived from an EMBL/GenBank/DDBJ whole genome shotgun (WGS) entry which is preliminary data.</text>
</comment>
<dbReference type="Proteomes" id="UP000197269">
    <property type="component" value="Unassembled WGS sequence"/>
</dbReference>